<dbReference type="InterPro" id="IPR008620">
    <property type="entry name" value="FixH"/>
</dbReference>
<evidence type="ECO:0000313" key="3">
    <source>
        <dbReference type="EMBL" id="TCU89582.1"/>
    </source>
</evidence>
<keyword evidence="1" id="KW-0812">Transmembrane</keyword>
<dbReference type="EMBL" id="SMBT01000002">
    <property type="protein sequence ID" value="TCU89582.1"/>
    <property type="molecule type" value="Genomic_DNA"/>
</dbReference>
<dbReference type="RefSeq" id="WP_115227218.1">
    <property type="nucleotide sequence ID" value="NZ_CAWOLO010000002.1"/>
</dbReference>
<keyword evidence="1" id="KW-1133">Transmembrane helix</keyword>
<name>A0A377Q7V3_9NEIS</name>
<evidence type="ECO:0000313" key="2">
    <source>
        <dbReference type="EMBL" id="STQ90952.1"/>
    </source>
</evidence>
<dbReference type="AlphaFoldDB" id="A0A377Q7V3"/>
<accession>A0A377Q7V3</accession>
<protein>
    <submittedName>
        <fullName evidence="2">Uncharacterized protein conserved in bacteria</fullName>
    </submittedName>
</protein>
<dbReference type="EMBL" id="UGHR01000001">
    <property type="protein sequence ID" value="STQ90952.1"/>
    <property type="molecule type" value="Genomic_DNA"/>
</dbReference>
<sequence length="167" mass="19130">MQKDPMENQPWYKHRHVWLLILFPVVAVIGGINMFYQAVKTDDGLVSDDYYKEGQEINSQIHRDTKATTLGLSGQLMLGEDGKSIRIQLNKAVKDDLVLKLMHPTRAGKDQTIILTKQAPQFYVGKLENALTQPRWQVELSDTTRQWRLKAEWKISDAEALQLTPAL</sequence>
<keyword evidence="5" id="KW-1185">Reference proteome</keyword>
<organism evidence="2 4">
    <name type="scientific">Iodobacter fluviatilis</name>
    <dbReference type="NCBI Taxonomy" id="537"/>
    <lineage>
        <taxon>Bacteria</taxon>
        <taxon>Pseudomonadati</taxon>
        <taxon>Pseudomonadota</taxon>
        <taxon>Betaproteobacteria</taxon>
        <taxon>Neisseriales</taxon>
        <taxon>Chitinibacteraceae</taxon>
        <taxon>Iodobacter</taxon>
    </lineage>
</organism>
<evidence type="ECO:0000313" key="5">
    <source>
        <dbReference type="Proteomes" id="UP000295794"/>
    </source>
</evidence>
<dbReference type="Pfam" id="PF05751">
    <property type="entry name" value="FixH"/>
    <property type="match status" value="1"/>
</dbReference>
<proteinExistence type="predicted"/>
<evidence type="ECO:0000256" key="1">
    <source>
        <dbReference type="SAM" id="Phobius"/>
    </source>
</evidence>
<keyword evidence="1" id="KW-0472">Membrane</keyword>
<feature type="transmembrane region" description="Helical" evidence="1">
    <location>
        <begin position="16"/>
        <end position="36"/>
    </location>
</feature>
<dbReference type="Proteomes" id="UP000255108">
    <property type="component" value="Unassembled WGS sequence"/>
</dbReference>
<evidence type="ECO:0000313" key="4">
    <source>
        <dbReference type="Proteomes" id="UP000255108"/>
    </source>
</evidence>
<dbReference type="Proteomes" id="UP000295794">
    <property type="component" value="Unassembled WGS sequence"/>
</dbReference>
<reference evidence="3 5" key="2">
    <citation type="submission" date="2019-03" db="EMBL/GenBank/DDBJ databases">
        <title>Genomic Encyclopedia of Type Strains, Phase IV (KMG-IV): sequencing the most valuable type-strain genomes for metagenomic binning, comparative biology and taxonomic classification.</title>
        <authorList>
            <person name="Goeker M."/>
        </authorList>
    </citation>
    <scope>NUCLEOTIDE SEQUENCE [LARGE SCALE GENOMIC DNA]</scope>
    <source>
        <strain evidence="3 5">DSM 3764</strain>
    </source>
</reference>
<reference evidence="2 4" key="1">
    <citation type="submission" date="2018-06" db="EMBL/GenBank/DDBJ databases">
        <authorList>
            <consortium name="Pathogen Informatics"/>
            <person name="Doyle S."/>
        </authorList>
    </citation>
    <scope>NUCLEOTIDE SEQUENCE [LARGE SCALE GENOMIC DNA]</scope>
    <source>
        <strain evidence="2 4">NCTC11159</strain>
    </source>
</reference>
<gene>
    <name evidence="3" type="ORF">EV682_102498</name>
    <name evidence="2" type="ORF">NCTC11159_02023</name>
</gene>
<dbReference type="OrthoDB" id="5295180at2"/>